<dbReference type="SUPFAM" id="SSF56349">
    <property type="entry name" value="DNA breaking-rejoining enzymes"/>
    <property type="match status" value="1"/>
</dbReference>
<proteinExistence type="inferred from homology"/>
<evidence type="ECO:0000256" key="4">
    <source>
        <dbReference type="PROSITE-ProRule" id="PRU01248"/>
    </source>
</evidence>
<name>G4NQ42_BACS4</name>
<dbReference type="InterPro" id="IPR050090">
    <property type="entry name" value="Tyrosine_recombinase_XerCD"/>
</dbReference>
<dbReference type="HOGENOM" id="CLU_027562_9_2_9"/>
<protein>
    <submittedName>
        <fullName evidence="7">DNA integration/recombination protein</fullName>
    </submittedName>
</protein>
<evidence type="ECO:0000313" key="7">
    <source>
        <dbReference type="EMBL" id="AEP87291.1"/>
    </source>
</evidence>
<dbReference type="PROSITE" id="PS51900">
    <property type="entry name" value="CB"/>
    <property type="match status" value="1"/>
</dbReference>
<evidence type="ECO:0000259" key="6">
    <source>
        <dbReference type="PROSITE" id="PS51900"/>
    </source>
</evidence>
<dbReference type="STRING" id="1052585.GYO_2678"/>
<evidence type="ECO:0000256" key="2">
    <source>
        <dbReference type="ARBA" id="ARBA00023125"/>
    </source>
</evidence>
<dbReference type="Gene3D" id="1.10.150.130">
    <property type="match status" value="1"/>
</dbReference>
<feature type="domain" description="Core-binding (CB)" evidence="6">
    <location>
        <begin position="3"/>
        <end position="114"/>
    </location>
</feature>
<comment type="similarity">
    <text evidence="1">Belongs to the 'phage' integrase family.</text>
</comment>
<dbReference type="Pfam" id="PF00589">
    <property type="entry name" value="Phage_integrase"/>
    <property type="match status" value="1"/>
</dbReference>
<dbReference type="InterPro" id="IPR044068">
    <property type="entry name" value="CB"/>
</dbReference>
<evidence type="ECO:0000256" key="1">
    <source>
        <dbReference type="ARBA" id="ARBA00008857"/>
    </source>
</evidence>
<evidence type="ECO:0000259" key="5">
    <source>
        <dbReference type="PROSITE" id="PS51898"/>
    </source>
</evidence>
<dbReference type="GeneID" id="11242002"/>
<sequence>MFNEFEFQIDNFMIYCDSKNLSKKTKASYEQTLRLFSIYLRNEFEIDDPRDVKAAHLRKYIKYLRLRGKYTVVSNEGTKNLNNPYARSDHSKAISDTTIANYIRNIKVFFNFLVSEREIKESPASTVANIKPERKKKKLLSLSQIKRLFSAFDTTTFHGYRNWIMVRTLLDTGMRIGECVNLKPEDLDFKAHSILITNPKNKRQRYAFISDRLSKDLRRWLLYRDRFSDSEYLFPTTRGNKQDVSSFEKVLKKAANSVNIEVTPHQLRNNFAKYYLLNGGDFVTLSRILGHSSVEVTQKAYLDFTEDEIAKKYQKHSPLNTFNL</sequence>
<keyword evidence="3" id="KW-0233">DNA recombination</keyword>
<dbReference type="CDD" id="cd00397">
    <property type="entry name" value="DNA_BRE_C"/>
    <property type="match status" value="1"/>
</dbReference>
<dbReference type="InterPro" id="IPR010998">
    <property type="entry name" value="Integrase_recombinase_N"/>
</dbReference>
<gene>
    <name evidence="7" type="ordered locus">GYO_2678</name>
</gene>
<organism evidence="7 8">
    <name type="scientific">Bacillus spizizenii (strain DSM 15029 / JCM 12233 / NBRC 101239 / NRRL B-23049 / TU-B-10)</name>
    <name type="common">Bacillus subtilis subsp. spizizenii</name>
    <dbReference type="NCBI Taxonomy" id="1052585"/>
    <lineage>
        <taxon>Bacteria</taxon>
        <taxon>Bacillati</taxon>
        <taxon>Bacillota</taxon>
        <taxon>Bacilli</taxon>
        <taxon>Bacillales</taxon>
        <taxon>Bacillaceae</taxon>
        <taxon>Bacillus</taxon>
    </lineage>
</organism>
<dbReference type="EMBL" id="CP002905">
    <property type="protein sequence ID" value="AEP87291.1"/>
    <property type="molecule type" value="Genomic_DNA"/>
</dbReference>
<dbReference type="InterPro" id="IPR002104">
    <property type="entry name" value="Integrase_catalytic"/>
</dbReference>
<feature type="domain" description="Tyr recombinase" evidence="5">
    <location>
        <begin position="135"/>
        <end position="314"/>
    </location>
</feature>
<dbReference type="KEGG" id="bst:GYO_2678"/>
<dbReference type="PANTHER" id="PTHR30349:SF41">
    <property type="entry name" value="INTEGRASE_RECOMBINASE PROTEIN MJ0367-RELATED"/>
    <property type="match status" value="1"/>
</dbReference>
<reference evidence="7 8" key="1">
    <citation type="journal article" date="2012" name="J. Bacteriol.">
        <title>Whole-genome sequences of Bacillus subtilis and close relatives.</title>
        <authorList>
            <person name="Earl A.M."/>
            <person name="Eppinger M."/>
            <person name="Fricke W.F."/>
            <person name="Rosovitz M.J."/>
            <person name="Rasko D.A."/>
            <person name="Daugherty S."/>
            <person name="Losick R."/>
            <person name="Kolter R."/>
            <person name="Ravel J."/>
        </authorList>
    </citation>
    <scope>NUCLEOTIDE SEQUENCE [LARGE SCALE GENOMIC DNA]</scope>
    <source>
        <strain evidence="8">DSM 15029 / JCM 12233 / NBRC 101239 / NRRL B-23049 / TU-B-10</strain>
    </source>
</reference>
<dbReference type="InterPro" id="IPR011010">
    <property type="entry name" value="DNA_brk_join_enz"/>
</dbReference>
<keyword evidence="8" id="KW-1185">Reference proteome</keyword>
<dbReference type="AlphaFoldDB" id="G4NQ42"/>
<evidence type="ECO:0000313" key="8">
    <source>
        <dbReference type="Proteomes" id="UP000002651"/>
    </source>
</evidence>
<dbReference type="GO" id="GO:0015074">
    <property type="term" value="P:DNA integration"/>
    <property type="evidence" value="ECO:0007669"/>
    <property type="project" value="InterPro"/>
</dbReference>
<dbReference type="Proteomes" id="UP000002651">
    <property type="component" value="Chromosome"/>
</dbReference>
<dbReference type="Gene3D" id="1.10.443.10">
    <property type="entry name" value="Intergrase catalytic core"/>
    <property type="match status" value="1"/>
</dbReference>
<accession>G4NQ42</accession>
<dbReference type="PANTHER" id="PTHR30349">
    <property type="entry name" value="PHAGE INTEGRASE-RELATED"/>
    <property type="match status" value="1"/>
</dbReference>
<dbReference type="GO" id="GO:0003677">
    <property type="term" value="F:DNA binding"/>
    <property type="evidence" value="ECO:0007669"/>
    <property type="project" value="UniProtKB-UniRule"/>
</dbReference>
<evidence type="ECO:0000256" key="3">
    <source>
        <dbReference type="ARBA" id="ARBA00023172"/>
    </source>
</evidence>
<keyword evidence="2 4" id="KW-0238">DNA-binding</keyword>
<dbReference type="InterPro" id="IPR013762">
    <property type="entry name" value="Integrase-like_cat_sf"/>
</dbReference>
<dbReference type="GO" id="GO:0006310">
    <property type="term" value="P:DNA recombination"/>
    <property type="evidence" value="ECO:0007669"/>
    <property type="project" value="UniProtKB-KW"/>
</dbReference>
<dbReference type="PROSITE" id="PS51898">
    <property type="entry name" value="TYR_RECOMBINASE"/>
    <property type="match status" value="1"/>
</dbReference>
<dbReference type="RefSeq" id="WP_014114354.1">
    <property type="nucleotide sequence ID" value="NC_016047.1"/>
</dbReference>